<accession>A0A3E0G5F3</accession>
<dbReference type="AlphaFoldDB" id="A0A3E0G5F3"/>
<dbReference type="EMBL" id="QUNO01000038">
    <property type="protein sequence ID" value="REH18039.1"/>
    <property type="molecule type" value="Genomic_DNA"/>
</dbReference>
<proteinExistence type="predicted"/>
<reference evidence="1 2" key="1">
    <citation type="submission" date="2018-08" db="EMBL/GenBank/DDBJ databases">
        <title>Genomic Encyclopedia of Archaeal and Bacterial Type Strains, Phase II (KMG-II): from individual species to whole genera.</title>
        <authorList>
            <person name="Goeker M."/>
        </authorList>
    </citation>
    <scope>NUCLEOTIDE SEQUENCE [LARGE SCALE GENOMIC DNA]</scope>
    <source>
        <strain evidence="1 2">DSM 45791</strain>
    </source>
</reference>
<comment type="caution">
    <text evidence="1">The sequence shown here is derived from an EMBL/GenBank/DDBJ whole genome shotgun (WGS) entry which is preliminary data.</text>
</comment>
<organism evidence="1 2">
    <name type="scientific">Kutzneria buriramensis</name>
    <dbReference type="NCBI Taxonomy" id="1045776"/>
    <lineage>
        <taxon>Bacteria</taxon>
        <taxon>Bacillati</taxon>
        <taxon>Actinomycetota</taxon>
        <taxon>Actinomycetes</taxon>
        <taxon>Pseudonocardiales</taxon>
        <taxon>Pseudonocardiaceae</taxon>
        <taxon>Kutzneria</taxon>
    </lineage>
</organism>
<name>A0A3E0G5F3_9PSEU</name>
<protein>
    <submittedName>
        <fullName evidence="1">Uncharacterized protein</fullName>
    </submittedName>
</protein>
<gene>
    <name evidence="1" type="ORF">BCF44_13826</name>
</gene>
<keyword evidence="2" id="KW-1185">Reference proteome</keyword>
<sequence length="54" mass="5896">MTQPALRTEQQAARQALVDAFVNGNDDTRRTIADLHGDRTNAIKDAVSDGEVSR</sequence>
<evidence type="ECO:0000313" key="1">
    <source>
        <dbReference type="EMBL" id="REH18039.1"/>
    </source>
</evidence>
<dbReference type="Proteomes" id="UP000256269">
    <property type="component" value="Unassembled WGS sequence"/>
</dbReference>
<evidence type="ECO:0000313" key="2">
    <source>
        <dbReference type="Proteomes" id="UP000256269"/>
    </source>
</evidence>
<dbReference type="RefSeq" id="WP_170218257.1">
    <property type="nucleotide sequence ID" value="NZ_CP144378.1"/>
</dbReference>